<gene>
    <name evidence="7" type="ORF">PEX2_017760</name>
</gene>
<evidence type="ECO:0000313" key="8">
    <source>
        <dbReference type="Proteomes" id="UP000030143"/>
    </source>
</evidence>
<dbReference type="GO" id="GO:0016020">
    <property type="term" value="C:membrane"/>
    <property type="evidence" value="ECO:0007669"/>
    <property type="project" value="UniProtKB-SubCell"/>
</dbReference>
<dbReference type="HOGENOM" id="CLU_495316_0_0_1"/>
<evidence type="ECO:0000256" key="6">
    <source>
        <dbReference type="SAM" id="Phobius"/>
    </source>
</evidence>
<dbReference type="PANTHER" id="PTHR43157">
    <property type="entry name" value="PHOSPHATIDYLINOSITOL-GLYCAN BIOSYNTHESIS CLASS F PROTEIN-RELATED"/>
    <property type="match status" value="1"/>
</dbReference>
<feature type="transmembrane region" description="Helical" evidence="6">
    <location>
        <begin position="175"/>
        <end position="195"/>
    </location>
</feature>
<feature type="transmembrane region" description="Helical" evidence="6">
    <location>
        <begin position="202"/>
        <end position="220"/>
    </location>
</feature>
<dbReference type="SUPFAM" id="SSF51735">
    <property type="entry name" value="NAD(P)-binding Rossmann-fold domains"/>
    <property type="match status" value="1"/>
</dbReference>
<keyword evidence="8" id="KW-1185">Reference proteome</keyword>
<evidence type="ECO:0000256" key="3">
    <source>
        <dbReference type="ARBA" id="ARBA00022989"/>
    </source>
</evidence>
<dbReference type="InterPro" id="IPR036291">
    <property type="entry name" value="NAD(P)-bd_dom_sf"/>
</dbReference>
<keyword evidence="5 6" id="KW-0472">Membrane</keyword>
<dbReference type="Pfam" id="PF00106">
    <property type="entry name" value="adh_short"/>
    <property type="match status" value="1"/>
</dbReference>
<evidence type="ECO:0000256" key="4">
    <source>
        <dbReference type="ARBA" id="ARBA00023002"/>
    </source>
</evidence>
<dbReference type="GO" id="GO:0016765">
    <property type="term" value="F:transferase activity, transferring alkyl or aryl (other than methyl) groups"/>
    <property type="evidence" value="ECO:0007669"/>
    <property type="project" value="InterPro"/>
</dbReference>
<protein>
    <submittedName>
        <fullName evidence="7">Short-chain dehydrogenase/reductase SDR</fullName>
    </submittedName>
</protein>
<dbReference type="VEuPathDB" id="FungiDB:PEXP_065530"/>
<dbReference type="Proteomes" id="UP000030143">
    <property type="component" value="Unassembled WGS sequence"/>
</dbReference>
<dbReference type="GeneID" id="27674470"/>
<evidence type="ECO:0000256" key="1">
    <source>
        <dbReference type="ARBA" id="ARBA00004141"/>
    </source>
</evidence>
<dbReference type="PANTHER" id="PTHR43157:SF67">
    <property type="entry name" value="DEHYDROGENASE_REDUCTASE FAMILY PROTEIN, PUTATIVE (AFU_ORTHOLOGUE AFUA_3G02580)-RELATED"/>
    <property type="match status" value="1"/>
</dbReference>
<dbReference type="InterPro" id="IPR000537">
    <property type="entry name" value="UbiA_prenyltransferase"/>
</dbReference>
<dbReference type="Pfam" id="PF01040">
    <property type="entry name" value="UbiA"/>
    <property type="match status" value="1"/>
</dbReference>
<dbReference type="PhylomeDB" id="A0A0A2I3V9"/>
<evidence type="ECO:0000256" key="2">
    <source>
        <dbReference type="ARBA" id="ARBA00022692"/>
    </source>
</evidence>
<dbReference type="CDD" id="cd13965">
    <property type="entry name" value="PT_UbiA_3"/>
    <property type="match status" value="1"/>
</dbReference>
<dbReference type="RefSeq" id="XP_016602938.1">
    <property type="nucleotide sequence ID" value="XM_016739051.1"/>
</dbReference>
<organism evidence="7 8">
    <name type="scientific">Penicillium expansum</name>
    <name type="common">Blue mold rot fungus</name>
    <dbReference type="NCBI Taxonomy" id="27334"/>
    <lineage>
        <taxon>Eukaryota</taxon>
        <taxon>Fungi</taxon>
        <taxon>Dikarya</taxon>
        <taxon>Ascomycota</taxon>
        <taxon>Pezizomycotina</taxon>
        <taxon>Eurotiomycetes</taxon>
        <taxon>Eurotiomycetidae</taxon>
        <taxon>Eurotiales</taxon>
        <taxon>Aspergillaceae</taxon>
        <taxon>Penicillium</taxon>
    </lineage>
</organism>
<reference evidence="7 8" key="1">
    <citation type="journal article" date="2015" name="Mol. Plant Microbe Interact.">
        <title>Genome, transcriptome, and functional analyses of Penicillium expansum provide new insights into secondary metabolism and pathogenicity.</title>
        <authorList>
            <person name="Ballester A.R."/>
            <person name="Marcet-Houben M."/>
            <person name="Levin E."/>
            <person name="Sela N."/>
            <person name="Selma-Lazaro C."/>
            <person name="Carmona L."/>
            <person name="Wisniewski M."/>
            <person name="Droby S."/>
            <person name="Gonzalez-Candelas L."/>
            <person name="Gabaldon T."/>
        </authorList>
    </citation>
    <scope>NUCLEOTIDE SEQUENCE [LARGE SCALE GENOMIC DNA]</scope>
    <source>
        <strain evidence="7 8">MD-8</strain>
    </source>
</reference>
<dbReference type="GO" id="GO:0016491">
    <property type="term" value="F:oxidoreductase activity"/>
    <property type="evidence" value="ECO:0007669"/>
    <property type="project" value="UniProtKB-KW"/>
</dbReference>
<dbReference type="OrthoDB" id="542013at2759"/>
<dbReference type="STRING" id="27334.A0A0A2I3V9"/>
<keyword evidence="2 6" id="KW-0812">Transmembrane</keyword>
<accession>A0A0A2I3V9</accession>
<comment type="subcellular location">
    <subcellularLocation>
        <location evidence="1">Membrane</location>
        <topology evidence="1">Multi-pass membrane protein</topology>
    </subcellularLocation>
</comment>
<feature type="transmembrane region" description="Helical" evidence="6">
    <location>
        <begin position="129"/>
        <end position="155"/>
    </location>
</feature>
<dbReference type="Gene3D" id="3.40.50.720">
    <property type="entry name" value="NAD(P)-binding Rossmann-like Domain"/>
    <property type="match status" value="1"/>
</dbReference>
<keyword evidence="3 6" id="KW-1133">Transmembrane helix</keyword>
<dbReference type="InterPro" id="IPR002347">
    <property type="entry name" value="SDR_fam"/>
</dbReference>
<comment type="caution">
    <text evidence="7">The sequence shown here is derived from an EMBL/GenBank/DDBJ whole genome shotgun (WGS) entry which is preliminary data.</text>
</comment>
<evidence type="ECO:0000313" key="7">
    <source>
        <dbReference type="EMBL" id="KGO62369.1"/>
    </source>
</evidence>
<dbReference type="EMBL" id="JQFZ01000021">
    <property type="protein sequence ID" value="KGO62369.1"/>
    <property type="molecule type" value="Genomic_DNA"/>
</dbReference>
<dbReference type="AlphaFoldDB" id="A0A0A2I3V9"/>
<keyword evidence="4" id="KW-0560">Oxidoreductase</keyword>
<feature type="transmembrane region" description="Helical" evidence="6">
    <location>
        <begin position="263"/>
        <end position="284"/>
    </location>
</feature>
<proteinExistence type="predicted"/>
<sequence length="589" mass="64777">MSQCLSIAQSTLKALWYHLYTLWLFVFSDFKTIVAPSTIFGITNAWAASKYDPHVPGALSPPKTFSDSPKSIRRTLAAVSWLLINLIPFAINNQRGERAIAEDSLNKPWRPFPRGRISHQWGTRVMVTLYILAPIYSIAFAGGVRHSVALIWLGLWYNNWGGADKNPVIRNIINGLGYTCFASGAMEVALGGSLLSLHPLGWLGRWLLVIIGIIFSTVQLQDMSDQPGDAKRGRRTVPLVWGDTAARWTIALPMLCWGIWCPIFWGVSSLWFTISMALASLVALRTLMSFAHQTVLITGANVGLGLEAARHITRLGAARVILGVRNVAAGTEAKEQIEKSTGRLGVCEVWEVDLASHASVLAFGERISKLPKLDAAILNAALATAEFSTVEGYERTVTVNVINTLLLGLLLLPTLKATRQKTPSHTPRLTFVVSEVHAWVDFTEWKEDEPMKVVSDQTKAKMGERYPLSKLLEVLLVQELAGRVRGSEVIINMLNPGLCHSQLGREGGWKFTLMKMVLARSTEVGSRTLVAGATAGLESHGAYMHDGYAENTSLSPFVRSDEGRQAREKLWAELSSILESVRPGIMQNV</sequence>
<evidence type="ECO:0000256" key="5">
    <source>
        <dbReference type="ARBA" id="ARBA00023136"/>
    </source>
</evidence>
<name>A0A0A2I3V9_PENEN</name>